<feature type="compositionally biased region" description="Low complexity" evidence="1">
    <location>
        <begin position="555"/>
        <end position="567"/>
    </location>
</feature>
<evidence type="ECO:0000313" key="4">
    <source>
        <dbReference type="EMBL" id="MCD2197938.1"/>
    </source>
</evidence>
<accession>A0ABS8PIR9</accession>
<feature type="compositionally biased region" description="Gly residues" evidence="1">
    <location>
        <begin position="520"/>
        <end position="554"/>
    </location>
</feature>
<dbReference type="EMBL" id="JAJNDB010000010">
    <property type="protein sequence ID" value="MCD2197938.1"/>
    <property type="molecule type" value="Genomic_DNA"/>
</dbReference>
<sequence>MTNFDPRTVHPVPAQQFGTPRPDAASYPGRTFPGPVPPPPPPKPPRGKRPLAGKIVAGLIAAGLVAGGAGTWIALSGTSADAAVQTTSFAGANPTTSPFGTDAPQVAAVSATGPQAGDTNGLYAATTPPSCDDAAFLSQLQADPAKLAAFGGVFGIGAGDVPAFVNSLSPVVLRAATSVTDHPYQDGAFVQRPAVLAAGTAVLVNSYGEPTVKCFNGNPLTAGAGASDAVTVTPTAAAIGQFRFTTIDNGGVVVVPGKPDPKPHPGPNPSSLTARYNYDGSVLLSDGRILNPDGSIRAPKAPIPAGGVVNPDGSVTVDGKTFNPDGTERTTITIPPQTIQLPVGGTTTVPGFTIRADGTAVDDKGAPLNPQPKVIFNYDGTATVISGNNVVVWGQDGNFKSKFTAVAPDKVNPDGSITKGDGSIVNPDGSTTRTPVKLPGHKTLDPNGGKDTAKDGTGPGGQTPPGTGTEKTGPTCGAVLADGSKVCQPTGSADSSTGTTGTGTSTDGTSTTGTSTTGGTSKGTGSTSGSGTGSTSGSGSGSTGSGSAGTGSSGTGSQNSTKGGTNQ</sequence>
<evidence type="ECO:0000313" key="5">
    <source>
        <dbReference type="Proteomes" id="UP001199469"/>
    </source>
</evidence>
<dbReference type="InterPro" id="IPR046704">
    <property type="entry name" value="DUF6777"/>
</dbReference>
<evidence type="ECO:0000256" key="2">
    <source>
        <dbReference type="SAM" id="Phobius"/>
    </source>
</evidence>
<keyword evidence="2" id="KW-0472">Membrane</keyword>
<keyword evidence="2" id="KW-0812">Transmembrane</keyword>
<feature type="domain" description="DUF6777" evidence="3">
    <location>
        <begin position="116"/>
        <end position="230"/>
    </location>
</feature>
<proteinExistence type="predicted"/>
<feature type="compositionally biased region" description="Pro residues" evidence="1">
    <location>
        <begin position="34"/>
        <end position="44"/>
    </location>
</feature>
<feature type="region of interest" description="Disordered" evidence="1">
    <location>
        <begin position="1"/>
        <end position="50"/>
    </location>
</feature>
<reference evidence="4 5" key="1">
    <citation type="submission" date="2021-11" db="EMBL/GenBank/DDBJ databases">
        <title>Draft genome sequence of Actinomycetospora sp. SF1 isolated from the rhizosphere soil.</title>
        <authorList>
            <person name="Duangmal K."/>
            <person name="Chantavorakit T."/>
        </authorList>
    </citation>
    <scope>NUCLEOTIDE SEQUENCE [LARGE SCALE GENOMIC DNA]</scope>
    <source>
        <strain evidence="4 5">TBRC 5722</strain>
    </source>
</reference>
<keyword evidence="2" id="KW-1133">Transmembrane helix</keyword>
<feature type="region of interest" description="Disordered" evidence="1">
    <location>
        <begin position="408"/>
        <end position="567"/>
    </location>
</feature>
<dbReference type="Proteomes" id="UP001199469">
    <property type="component" value="Unassembled WGS sequence"/>
</dbReference>
<feature type="transmembrane region" description="Helical" evidence="2">
    <location>
        <begin position="55"/>
        <end position="75"/>
    </location>
</feature>
<protein>
    <recommendedName>
        <fullName evidence="3">DUF6777 domain-containing protein</fullName>
    </recommendedName>
</protein>
<name>A0ABS8PIR9_9PSEU</name>
<evidence type="ECO:0000259" key="3">
    <source>
        <dbReference type="Pfam" id="PF20568"/>
    </source>
</evidence>
<feature type="compositionally biased region" description="Low complexity" evidence="1">
    <location>
        <begin position="490"/>
        <end position="519"/>
    </location>
</feature>
<organism evidence="4 5">
    <name type="scientific">Actinomycetospora endophytica</name>
    <dbReference type="NCBI Taxonomy" id="2291215"/>
    <lineage>
        <taxon>Bacteria</taxon>
        <taxon>Bacillati</taxon>
        <taxon>Actinomycetota</taxon>
        <taxon>Actinomycetes</taxon>
        <taxon>Pseudonocardiales</taxon>
        <taxon>Pseudonocardiaceae</taxon>
        <taxon>Actinomycetospora</taxon>
    </lineage>
</organism>
<comment type="caution">
    <text evidence="4">The sequence shown here is derived from an EMBL/GenBank/DDBJ whole genome shotgun (WGS) entry which is preliminary data.</text>
</comment>
<dbReference type="Pfam" id="PF20568">
    <property type="entry name" value="DUF6777"/>
    <property type="match status" value="1"/>
</dbReference>
<gene>
    <name evidence="4" type="ORF">LQ327_31665</name>
</gene>
<dbReference type="RefSeq" id="WP_230740406.1">
    <property type="nucleotide sequence ID" value="NZ_JAJNDB010000010.1"/>
</dbReference>
<evidence type="ECO:0000256" key="1">
    <source>
        <dbReference type="SAM" id="MobiDB-lite"/>
    </source>
</evidence>
<feature type="compositionally biased region" description="Low complexity" evidence="1">
    <location>
        <begin position="464"/>
        <end position="477"/>
    </location>
</feature>
<keyword evidence="5" id="KW-1185">Reference proteome</keyword>